<organism evidence="1 2">
    <name type="scientific">Sclerotinia nivalis</name>
    <dbReference type="NCBI Taxonomy" id="352851"/>
    <lineage>
        <taxon>Eukaryota</taxon>
        <taxon>Fungi</taxon>
        <taxon>Dikarya</taxon>
        <taxon>Ascomycota</taxon>
        <taxon>Pezizomycotina</taxon>
        <taxon>Leotiomycetes</taxon>
        <taxon>Helotiales</taxon>
        <taxon>Sclerotiniaceae</taxon>
        <taxon>Sclerotinia</taxon>
    </lineage>
</organism>
<proteinExistence type="predicted"/>
<comment type="caution">
    <text evidence="1">The sequence shown here is derived from an EMBL/GenBank/DDBJ whole genome shotgun (WGS) entry which is preliminary data.</text>
</comment>
<reference evidence="1" key="1">
    <citation type="submission" date="2022-11" db="EMBL/GenBank/DDBJ databases">
        <title>Genome Resource of Sclerotinia nivalis Strain SnTB1, a Plant Pathogen Isolated from American Ginseng.</title>
        <authorList>
            <person name="Fan S."/>
        </authorList>
    </citation>
    <scope>NUCLEOTIDE SEQUENCE</scope>
    <source>
        <strain evidence="1">SnTB1</strain>
    </source>
</reference>
<accession>A0A9X0AYQ3</accession>
<gene>
    <name evidence="1" type="ORF">OCU04_001155</name>
</gene>
<name>A0A9X0AYQ3_9HELO</name>
<protein>
    <submittedName>
        <fullName evidence="1">Uncharacterized protein</fullName>
    </submittedName>
</protein>
<dbReference type="EMBL" id="JAPEIS010000001">
    <property type="protein sequence ID" value="KAJ8070793.1"/>
    <property type="molecule type" value="Genomic_DNA"/>
</dbReference>
<sequence>MPPAPSIPSLSQALINTVNTTTNRANEGQQIFSSIALLWDDYLNIEAVRAFPTRLRKLLIALCTDISFTVNKHFDTFINRSHPPRSTKLSIKISINPFGSDVQTSQLVFAPKTAKPIKAPVTVQYLKDSIYA</sequence>
<keyword evidence="2" id="KW-1185">Reference proteome</keyword>
<dbReference type="AlphaFoldDB" id="A0A9X0AYQ3"/>
<evidence type="ECO:0000313" key="1">
    <source>
        <dbReference type="EMBL" id="KAJ8070793.1"/>
    </source>
</evidence>
<dbReference type="Proteomes" id="UP001152300">
    <property type="component" value="Unassembled WGS sequence"/>
</dbReference>
<evidence type="ECO:0000313" key="2">
    <source>
        <dbReference type="Proteomes" id="UP001152300"/>
    </source>
</evidence>
<dbReference type="OrthoDB" id="4526357at2759"/>